<comment type="caution">
    <text evidence="2">The sequence shown here is derived from an EMBL/GenBank/DDBJ whole genome shotgun (WGS) entry which is preliminary data.</text>
</comment>
<gene>
    <name evidence="2" type="ORF">LH29_02305</name>
</gene>
<proteinExistence type="predicted"/>
<dbReference type="RefSeq" id="WP_045025910.1">
    <property type="nucleotide sequence ID" value="NZ_JRHC01000001.1"/>
</dbReference>
<organism evidence="2 3">
    <name type="scientific">Draconibacterium sediminis</name>
    <dbReference type="NCBI Taxonomy" id="1544798"/>
    <lineage>
        <taxon>Bacteria</taxon>
        <taxon>Pseudomonadati</taxon>
        <taxon>Bacteroidota</taxon>
        <taxon>Bacteroidia</taxon>
        <taxon>Marinilabiliales</taxon>
        <taxon>Prolixibacteraceae</taxon>
        <taxon>Draconibacterium</taxon>
    </lineage>
</organism>
<sequence>MINIQKIGKLVLLAFIVTGFWACNDDDPEPFNFIGEVVTLKRTIDGEEKFALSYYAYANMKMDSASVDFPGDSTLTLSAADAQKLTYSYEASTEDFSTTAPATENYDFLVFNNGVEYTATENHIFTDVDIPTIDSVGVTTSTESVYVEWSNNDDAQGYAVQILNDDDEIVFNSYILADDEDSFTANQSTGSWETSLTSGETYTIEVQAMVFEDGATNANFFYQIETIAIASEEFIFED</sequence>
<evidence type="ECO:0000256" key="1">
    <source>
        <dbReference type="SAM" id="SignalP"/>
    </source>
</evidence>
<name>A0A0D8JBS4_9BACT</name>
<evidence type="ECO:0000313" key="3">
    <source>
        <dbReference type="Proteomes" id="UP000032544"/>
    </source>
</evidence>
<reference evidence="2 3" key="1">
    <citation type="submission" date="2014-09" db="EMBL/GenBank/DDBJ databases">
        <title>Draft Genome Sequence of Draconibacterium sp. JN14CK-3.</title>
        <authorList>
            <person name="Dong C."/>
            <person name="Lai Q."/>
            <person name="Shao Z."/>
        </authorList>
    </citation>
    <scope>NUCLEOTIDE SEQUENCE [LARGE SCALE GENOMIC DNA]</scope>
    <source>
        <strain evidence="2 3">JN14CK-3</strain>
    </source>
</reference>
<protein>
    <recommendedName>
        <fullName evidence="4">Fibronectin type-III domain-containing protein</fullName>
    </recommendedName>
</protein>
<evidence type="ECO:0000313" key="2">
    <source>
        <dbReference type="EMBL" id="KJF44357.1"/>
    </source>
</evidence>
<feature type="chain" id="PRO_5002331164" description="Fibronectin type-III domain-containing protein" evidence="1">
    <location>
        <begin position="23"/>
        <end position="238"/>
    </location>
</feature>
<dbReference type="AlphaFoldDB" id="A0A0D8JBS4"/>
<dbReference type="EMBL" id="JRHC01000001">
    <property type="protein sequence ID" value="KJF44357.1"/>
    <property type="molecule type" value="Genomic_DNA"/>
</dbReference>
<dbReference type="Proteomes" id="UP000032544">
    <property type="component" value="Unassembled WGS sequence"/>
</dbReference>
<keyword evidence="1" id="KW-0732">Signal</keyword>
<keyword evidence="3" id="KW-1185">Reference proteome</keyword>
<dbReference type="STRING" id="1544798.LH29_02305"/>
<dbReference type="OrthoDB" id="1118808at2"/>
<accession>A0A0D8JBS4</accession>
<feature type="signal peptide" evidence="1">
    <location>
        <begin position="1"/>
        <end position="22"/>
    </location>
</feature>
<evidence type="ECO:0008006" key="4">
    <source>
        <dbReference type="Google" id="ProtNLM"/>
    </source>
</evidence>